<keyword evidence="3" id="KW-1185">Reference proteome</keyword>
<evidence type="ECO:0000313" key="3">
    <source>
        <dbReference type="Proteomes" id="UP000094236"/>
    </source>
</evidence>
<dbReference type="EMBL" id="KV454016">
    <property type="protein sequence ID" value="ODV94030.1"/>
    <property type="molecule type" value="Genomic_DNA"/>
</dbReference>
<protein>
    <recommendedName>
        <fullName evidence="1">SnoaL-like domain-containing protein</fullName>
    </recommendedName>
</protein>
<dbReference type="SUPFAM" id="SSF54427">
    <property type="entry name" value="NTF2-like"/>
    <property type="match status" value="1"/>
</dbReference>
<sequence>MVYNITEKETQPSVWSHINGPESEVLDRIRVSELCKGWPVYRDASEWNNFRDLFVDEGGYIFTTWSGGVTVDEFIEVSKKGRARGDFIMHREIGTLVDLNPKNGRAVGKMKATITQRFNIDGIPVDIECDTRFIFFVRKVSEGPNGPVWKVQYYKVFYEKDKVVPVDGHTVPIFDPRVLELFPEGYRYLGAAQSTLGHKVLRDLPTMNNEGFYNMYKAIPAWLEGNPVSKLLNIPESAHTSY</sequence>
<dbReference type="Pfam" id="PF13577">
    <property type="entry name" value="SnoaL_4"/>
    <property type="match status" value="1"/>
</dbReference>
<gene>
    <name evidence="2" type="ORF">PACTADRAFT_59921</name>
</gene>
<dbReference type="STRING" id="669874.A0A1E4TQK3"/>
<name>A0A1E4TQK3_PACTA</name>
<dbReference type="AlphaFoldDB" id="A0A1E4TQK3"/>
<proteinExistence type="predicted"/>
<dbReference type="InterPro" id="IPR037401">
    <property type="entry name" value="SnoaL-like"/>
</dbReference>
<evidence type="ECO:0000259" key="1">
    <source>
        <dbReference type="Pfam" id="PF13577"/>
    </source>
</evidence>
<reference evidence="3" key="1">
    <citation type="submission" date="2016-05" db="EMBL/GenBank/DDBJ databases">
        <title>Comparative genomics of biotechnologically important yeasts.</title>
        <authorList>
            <consortium name="DOE Joint Genome Institute"/>
            <person name="Riley R."/>
            <person name="Haridas S."/>
            <person name="Wolfe K.H."/>
            <person name="Lopes M.R."/>
            <person name="Hittinger C.T."/>
            <person name="Goker M."/>
            <person name="Salamov A."/>
            <person name="Wisecaver J."/>
            <person name="Long T.M."/>
            <person name="Aerts A.L."/>
            <person name="Barry K."/>
            <person name="Choi C."/>
            <person name="Clum A."/>
            <person name="Coughlan A.Y."/>
            <person name="Deshpande S."/>
            <person name="Douglass A.P."/>
            <person name="Hanson S.J."/>
            <person name="Klenk H.-P."/>
            <person name="Labutti K."/>
            <person name="Lapidus A."/>
            <person name="Lindquist E."/>
            <person name="Lipzen A."/>
            <person name="Meier-Kolthoff J.P."/>
            <person name="Ohm R.A."/>
            <person name="Otillar R.P."/>
            <person name="Pangilinan J."/>
            <person name="Peng Y."/>
            <person name="Rokas A."/>
            <person name="Rosa C.A."/>
            <person name="Scheuner C."/>
            <person name="Sibirny A.A."/>
            <person name="Slot J.C."/>
            <person name="Stielow J.B."/>
            <person name="Sun H."/>
            <person name="Kurtzman C.P."/>
            <person name="Blackwell M."/>
            <person name="Grigoriev I.V."/>
            <person name="Jeffries T.W."/>
        </authorList>
    </citation>
    <scope>NUCLEOTIDE SEQUENCE [LARGE SCALE GENOMIC DNA]</scope>
    <source>
        <strain evidence="3">NRRL Y-2460</strain>
    </source>
</reference>
<dbReference type="Proteomes" id="UP000094236">
    <property type="component" value="Unassembled WGS sequence"/>
</dbReference>
<organism evidence="2 3">
    <name type="scientific">Pachysolen tannophilus NRRL Y-2460</name>
    <dbReference type="NCBI Taxonomy" id="669874"/>
    <lineage>
        <taxon>Eukaryota</taxon>
        <taxon>Fungi</taxon>
        <taxon>Dikarya</taxon>
        <taxon>Ascomycota</taxon>
        <taxon>Saccharomycotina</taxon>
        <taxon>Pichiomycetes</taxon>
        <taxon>Pachysolenaceae</taxon>
        <taxon>Pachysolen</taxon>
    </lineage>
</organism>
<dbReference type="InterPro" id="IPR032710">
    <property type="entry name" value="NTF2-like_dom_sf"/>
</dbReference>
<dbReference type="OrthoDB" id="2533647at2759"/>
<accession>A0A1E4TQK3</accession>
<feature type="domain" description="SnoaL-like" evidence="1">
    <location>
        <begin position="24"/>
        <end position="140"/>
    </location>
</feature>
<evidence type="ECO:0000313" key="2">
    <source>
        <dbReference type="EMBL" id="ODV94030.1"/>
    </source>
</evidence>